<dbReference type="EMBL" id="PJQL01002107">
    <property type="protein sequence ID" value="RCH85404.1"/>
    <property type="molecule type" value="Genomic_DNA"/>
</dbReference>
<organism evidence="1 2">
    <name type="scientific">Rhizopus azygosporus</name>
    <name type="common">Rhizopus microsporus var. azygosporus</name>
    <dbReference type="NCBI Taxonomy" id="86630"/>
    <lineage>
        <taxon>Eukaryota</taxon>
        <taxon>Fungi</taxon>
        <taxon>Fungi incertae sedis</taxon>
        <taxon>Mucoromycota</taxon>
        <taxon>Mucoromycotina</taxon>
        <taxon>Mucoromycetes</taxon>
        <taxon>Mucorales</taxon>
        <taxon>Mucorineae</taxon>
        <taxon>Rhizopodaceae</taxon>
        <taxon>Rhizopus</taxon>
    </lineage>
</organism>
<keyword evidence="2" id="KW-1185">Reference proteome</keyword>
<dbReference type="AlphaFoldDB" id="A0A367J622"/>
<evidence type="ECO:0000313" key="1">
    <source>
        <dbReference type="EMBL" id="RCH85404.1"/>
    </source>
</evidence>
<sequence>MSSVVSSIEDYLKNCSSRASLAQFVVSHKETTKSFIQQFDNKIQAKNNLVNKYTIAFKNVLPARKRITGKAVYLGIPFAEARLERNIQIQMYRALEVDVSVAKRAATKNLTTNTNTSSPFDERNLNTSDEIMGELKHVTGSTPDMLEYLQSVDHNCHSVIGVCTKVLIVLFHNVDPNFRFIYQIQLDDDV</sequence>
<accession>A0A367J622</accession>
<evidence type="ECO:0000313" key="2">
    <source>
        <dbReference type="Proteomes" id="UP000252139"/>
    </source>
</evidence>
<gene>
    <name evidence="1" type="ORF">CU097_006139</name>
</gene>
<protein>
    <submittedName>
        <fullName evidence="1">Uncharacterized protein</fullName>
    </submittedName>
</protein>
<name>A0A367J622_RHIAZ</name>
<proteinExistence type="predicted"/>
<comment type="caution">
    <text evidence="1">The sequence shown here is derived from an EMBL/GenBank/DDBJ whole genome shotgun (WGS) entry which is preliminary data.</text>
</comment>
<dbReference type="Proteomes" id="UP000252139">
    <property type="component" value="Unassembled WGS sequence"/>
</dbReference>
<reference evidence="1 2" key="1">
    <citation type="journal article" date="2018" name="G3 (Bethesda)">
        <title>Phylogenetic and Phylogenomic Definition of Rhizopus Species.</title>
        <authorList>
            <person name="Gryganskyi A.P."/>
            <person name="Golan J."/>
            <person name="Dolatabadi S."/>
            <person name="Mondo S."/>
            <person name="Robb S."/>
            <person name="Idnurm A."/>
            <person name="Muszewska A."/>
            <person name="Steczkiewicz K."/>
            <person name="Masonjones S."/>
            <person name="Liao H.L."/>
            <person name="Gajdeczka M.T."/>
            <person name="Anike F."/>
            <person name="Vuek A."/>
            <person name="Anishchenko I.M."/>
            <person name="Voigt K."/>
            <person name="de Hoog G.S."/>
            <person name="Smith M.E."/>
            <person name="Heitman J."/>
            <person name="Vilgalys R."/>
            <person name="Stajich J.E."/>
        </authorList>
    </citation>
    <scope>NUCLEOTIDE SEQUENCE [LARGE SCALE GENOMIC DNA]</scope>
    <source>
        <strain evidence="1 2">CBS 357.93</strain>
    </source>
</reference>
<dbReference type="OrthoDB" id="2286412at2759"/>